<gene>
    <name evidence="1" type="ORF">AVEN_104446_1</name>
</gene>
<dbReference type="SUPFAM" id="SSF54292">
    <property type="entry name" value="2Fe-2S ferredoxin-like"/>
    <property type="match status" value="1"/>
</dbReference>
<dbReference type="GO" id="GO:0051536">
    <property type="term" value="F:iron-sulfur cluster binding"/>
    <property type="evidence" value="ECO:0007669"/>
    <property type="project" value="InterPro"/>
</dbReference>
<evidence type="ECO:0000313" key="1">
    <source>
        <dbReference type="EMBL" id="GBO09908.1"/>
    </source>
</evidence>
<dbReference type="Proteomes" id="UP000499080">
    <property type="component" value="Unassembled WGS sequence"/>
</dbReference>
<dbReference type="Gene3D" id="3.10.20.30">
    <property type="match status" value="1"/>
</dbReference>
<comment type="caution">
    <text evidence="1">The sequence shown here is derived from an EMBL/GenBank/DDBJ whole genome shotgun (WGS) entry which is preliminary data.</text>
</comment>
<accession>A0A4Y2UAQ1</accession>
<dbReference type="InterPro" id="IPR012675">
    <property type="entry name" value="Beta-grasp_dom_sf"/>
</dbReference>
<protein>
    <submittedName>
        <fullName evidence="1">Uncharacterized protein</fullName>
    </submittedName>
</protein>
<dbReference type="InterPro" id="IPR036010">
    <property type="entry name" value="2Fe-2S_ferredoxin-like_sf"/>
</dbReference>
<organism evidence="1 2">
    <name type="scientific">Araneus ventricosus</name>
    <name type="common">Orbweaver spider</name>
    <name type="synonym">Epeira ventricosa</name>
    <dbReference type="NCBI Taxonomy" id="182803"/>
    <lineage>
        <taxon>Eukaryota</taxon>
        <taxon>Metazoa</taxon>
        <taxon>Ecdysozoa</taxon>
        <taxon>Arthropoda</taxon>
        <taxon>Chelicerata</taxon>
        <taxon>Arachnida</taxon>
        <taxon>Araneae</taxon>
        <taxon>Araneomorphae</taxon>
        <taxon>Entelegynae</taxon>
        <taxon>Araneoidea</taxon>
        <taxon>Araneidae</taxon>
        <taxon>Araneus</taxon>
    </lineage>
</organism>
<dbReference type="AlphaFoldDB" id="A0A4Y2UAQ1"/>
<name>A0A4Y2UAQ1_ARAVE</name>
<dbReference type="OrthoDB" id="268593at2759"/>
<sequence length="94" mass="10737">MLEADSSTIKLTIIGSSGQHYQVQGNEGWSLVETIQKNNLQGEFQDFGVCFGTSFCRTCHMYFKPEDFNKIPKLDEDSDEKFYLEEIPNYIPGS</sequence>
<dbReference type="EMBL" id="BGPR01035200">
    <property type="protein sequence ID" value="GBO09908.1"/>
    <property type="molecule type" value="Genomic_DNA"/>
</dbReference>
<evidence type="ECO:0000313" key="2">
    <source>
        <dbReference type="Proteomes" id="UP000499080"/>
    </source>
</evidence>
<keyword evidence="2" id="KW-1185">Reference proteome</keyword>
<proteinExistence type="predicted"/>
<reference evidence="1 2" key="1">
    <citation type="journal article" date="2019" name="Sci. Rep.">
        <title>Orb-weaving spider Araneus ventricosus genome elucidates the spidroin gene catalogue.</title>
        <authorList>
            <person name="Kono N."/>
            <person name="Nakamura H."/>
            <person name="Ohtoshi R."/>
            <person name="Moran D.A.P."/>
            <person name="Shinohara A."/>
            <person name="Yoshida Y."/>
            <person name="Fujiwara M."/>
            <person name="Mori M."/>
            <person name="Tomita M."/>
            <person name="Arakawa K."/>
        </authorList>
    </citation>
    <scope>NUCLEOTIDE SEQUENCE [LARGE SCALE GENOMIC DNA]</scope>
</reference>